<dbReference type="InterPro" id="IPR045012">
    <property type="entry name" value="NLP"/>
</dbReference>
<dbReference type="Pfam" id="PF22922">
    <property type="entry name" value="GAF_NLP"/>
    <property type="match status" value="2"/>
</dbReference>
<reference evidence="2 3" key="1">
    <citation type="journal article" date="2018" name="Proc. Natl. Acad. Sci. U.S.A.">
        <title>Draft genome sequence of Camellia sinensis var. sinensis provides insights into the evolution of the tea genome and tea quality.</title>
        <authorList>
            <person name="Wei C."/>
            <person name="Yang H."/>
            <person name="Wang S."/>
            <person name="Zhao J."/>
            <person name="Liu C."/>
            <person name="Gao L."/>
            <person name="Xia E."/>
            <person name="Lu Y."/>
            <person name="Tai Y."/>
            <person name="She G."/>
            <person name="Sun J."/>
            <person name="Cao H."/>
            <person name="Tong W."/>
            <person name="Gao Q."/>
            <person name="Li Y."/>
            <person name="Deng W."/>
            <person name="Jiang X."/>
            <person name="Wang W."/>
            <person name="Chen Q."/>
            <person name="Zhang S."/>
            <person name="Li H."/>
            <person name="Wu J."/>
            <person name="Wang P."/>
            <person name="Li P."/>
            <person name="Shi C."/>
            <person name="Zheng F."/>
            <person name="Jian J."/>
            <person name="Huang B."/>
            <person name="Shan D."/>
            <person name="Shi M."/>
            <person name="Fang C."/>
            <person name="Yue Y."/>
            <person name="Li F."/>
            <person name="Li D."/>
            <person name="Wei S."/>
            <person name="Han B."/>
            <person name="Jiang C."/>
            <person name="Yin Y."/>
            <person name="Xia T."/>
            <person name="Zhang Z."/>
            <person name="Bennetzen J.L."/>
            <person name="Zhao S."/>
            <person name="Wan X."/>
        </authorList>
    </citation>
    <scope>NUCLEOTIDE SEQUENCE [LARGE SCALE GENOMIC DNA]</scope>
    <source>
        <strain evidence="3">cv. Shuchazao</strain>
        <tissue evidence="2">Leaf</tissue>
    </source>
</reference>
<dbReference type="AlphaFoldDB" id="A0A4S4DLL9"/>
<comment type="caution">
    <text evidence="2">The sequence shown here is derived from an EMBL/GenBank/DDBJ whole genome shotgun (WGS) entry which is preliminary data.</text>
</comment>
<protein>
    <recommendedName>
        <fullName evidence="1">NLP1-9 GAF domain-containing protein</fullName>
    </recommendedName>
</protein>
<feature type="domain" description="NLP1-9 GAF" evidence="1">
    <location>
        <begin position="70"/>
        <end position="205"/>
    </location>
</feature>
<organism evidence="2 3">
    <name type="scientific">Camellia sinensis var. sinensis</name>
    <name type="common">China tea</name>
    <dbReference type="NCBI Taxonomy" id="542762"/>
    <lineage>
        <taxon>Eukaryota</taxon>
        <taxon>Viridiplantae</taxon>
        <taxon>Streptophyta</taxon>
        <taxon>Embryophyta</taxon>
        <taxon>Tracheophyta</taxon>
        <taxon>Spermatophyta</taxon>
        <taxon>Magnoliopsida</taxon>
        <taxon>eudicotyledons</taxon>
        <taxon>Gunneridae</taxon>
        <taxon>Pentapetalae</taxon>
        <taxon>asterids</taxon>
        <taxon>Ericales</taxon>
        <taxon>Theaceae</taxon>
        <taxon>Camellia</taxon>
    </lineage>
</organism>
<sequence>MMLLLHGAGEGGGIHEGGGRGDEGMDRDGYQDLETEIKSWQPEDRNSGVFCSYADNSDLIPKSEKWELKDEIKCVVGKVFNSSRIDALLVQYWAPITTDGEAILTTQNQPFALSKIYKGLCWYRMISKDYKFYVDGGATEQQLGLPGRVFKHQLVESSPNVEYYSNKEYPQLEHALSCQIRSALALPVFEPADHTCVGVLELLFTTRDAFLIFLEEACAYDAFLEYVTFMNLHAFEMFYSIYVNLDRRILTNQVQDKNEAALRDEILDVLKQVLEVYPLPLAQIWRTCRVCRSLFNNGVFGLSRMSGLSYLMEENGEIFLRACGHHHLRMVMPGKAYGLLDLIEVLHSFRLTTSKAWRFEIVQVVELMEEGPDRNCSVRGLIEDGRVILQGCECSIQHILRDGNGCAYALAKLGAEQPNDLMVVNDLPVVIQSLLVADMIGLSMEKV</sequence>
<dbReference type="STRING" id="542762.A0A4S4DLL9"/>
<feature type="domain" description="NLP1-9 GAF" evidence="1">
    <location>
        <begin position="254"/>
        <end position="329"/>
    </location>
</feature>
<gene>
    <name evidence="2" type="ORF">TEA_000574</name>
</gene>
<dbReference type="EMBL" id="SDRB02010858">
    <property type="protein sequence ID" value="THG03860.1"/>
    <property type="molecule type" value="Genomic_DNA"/>
</dbReference>
<evidence type="ECO:0000313" key="2">
    <source>
        <dbReference type="EMBL" id="THG03860.1"/>
    </source>
</evidence>
<dbReference type="InterPro" id="IPR055081">
    <property type="entry name" value="NLP1-9_GAF"/>
</dbReference>
<dbReference type="Proteomes" id="UP000306102">
    <property type="component" value="Unassembled WGS sequence"/>
</dbReference>
<evidence type="ECO:0000259" key="1">
    <source>
        <dbReference type="Pfam" id="PF22922"/>
    </source>
</evidence>
<dbReference type="PANTHER" id="PTHR32002:SF77">
    <property type="entry name" value="PROTEIN NLP6-LIKE ISOFORM X1"/>
    <property type="match status" value="1"/>
</dbReference>
<name>A0A4S4DLL9_CAMSN</name>
<evidence type="ECO:0000313" key="3">
    <source>
        <dbReference type="Proteomes" id="UP000306102"/>
    </source>
</evidence>
<keyword evidence="3" id="KW-1185">Reference proteome</keyword>
<accession>A0A4S4DLL9</accession>
<dbReference type="GO" id="GO:0003700">
    <property type="term" value="F:DNA-binding transcription factor activity"/>
    <property type="evidence" value="ECO:0007669"/>
    <property type="project" value="InterPro"/>
</dbReference>
<dbReference type="PANTHER" id="PTHR32002">
    <property type="entry name" value="PROTEIN NLP8"/>
    <property type="match status" value="1"/>
</dbReference>
<proteinExistence type="predicted"/>